<dbReference type="RefSeq" id="WP_184404291.1">
    <property type="nucleotide sequence ID" value="NZ_JACHHJ010000003.1"/>
</dbReference>
<evidence type="ECO:0000313" key="3">
    <source>
        <dbReference type="EMBL" id="MBB6450228.1"/>
    </source>
</evidence>
<comment type="caution">
    <text evidence="3">The sequence shown here is derived from an EMBL/GenBank/DDBJ whole genome shotgun (WGS) entry which is preliminary data.</text>
</comment>
<keyword evidence="2" id="KW-0732">Signal</keyword>
<keyword evidence="4" id="KW-1185">Reference proteome</keyword>
<dbReference type="AlphaFoldDB" id="A0A841Q236"/>
<name>A0A841Q236_9BACL</name>
<feature type="region of interest" description="Disordered" evidence="1">
    <location>
        <begin position="24"/>
        <end position="132"/>
    </location>
</feature>
<feature type="compositionally biased region" description="Acidic residues" evidence="1">
    <location>
        <begin position="24"/>
        <end position="70"/>
    </location>
</feature>
<feature type="compositionally biased region" description="Acidic residues" evidence="1">
    <location>
        <begin position="90"/>
        <end position="129"/>
    </location>
</feature>
<dbReference type="EMBL" id="JACHHJ010000003">
    <property type="protein sequence ID" value="MBB6450228.1"/>
    <property type="molecule type" value="Genomic_DNA"/>
</dbReference>
<reference evidence="3 4" key="1">
    <citation type="submission" date="2020-08" db="EMBL/GenBank/DDBJ databases">
        <title>Genomic Encyclopedia of Type Strains, Phase IV (KMG-IV): sequencing the most valuable type-strain genomes for metagenomic binning, comparative biology and taxonomic classification.</title>
        <authorList>
            <person name="Goeker M."/>
        </authorList>
    </citation>
    <scope>NUCLEOTIDE SEQUENCE [LARGE SCALE GENOMIC DNA]</scope>
    <source>
        <strain evidence="3 4">DSM 21769</strain>
    </source>
</reference>
<feature type="compositionally biased region" description="Basic and acidic residues" evidence="1">
    <location>
        <begin position="71"/>
        <end position="82"/>
    </location>
</feature>
<evidence type="ECO:0000256" key="2">
    <source>
        <dbReference type="SAM" id="SignalP"/>
    </source>
</evidence>
<dbReference type="Proteomes" id="UP000568839">
    <property type="component" value="Unassembled WGS sequence"/>
</dbReference>
<feature type="signal peptide" evidence="2">
    <location>
        <begin position="1"/>
        <end position="23"/>
    </location>
</feature>
<dbReference type="PROSITE" id="PS51257">
    <property type="entry name" value="PROKAR_LIPOPROTEIN"/>
    <property type="match status" value="1"/>
</dbReference>
<evidence type="ECO:0000313" key="4">
    <source>
        <dbReference type="Proteomes" id="UP000568839"/>
    </source>
</evidence>
<sequence>MMKTFAKTASTIFLSVAMLSACGDGEEDTIGNEVPDTDNDTNEVGDGTDEEDDDEEENEEVSSDTNMSEDDSSKNEEAHQDNDQANNNEDYTESNDTSEEGDNMEEEVIDTPETGYDPEEVTGTEEPDQDGNVVYPGVLENLEMPYIYENTVVYNGTINPEQNIRFELPNQHQDDTRSVDPYVSEEGDFSISLGVLKLEAGDELIVYVMGGMPHEQQFRLPIQPEEEGKEVVESSADTSDLEASIQEETSVYEMNPDQFDPDENMYQYHVETVGDAESVYLGYEGDSQLEQLKHISGSTYQIYFAEEPDQTVYFYIVASGVTTTIEEQIPEENESTDSE</sequence>
<evidence type="ECO:0000256" key="1">
    <source>
        <dbReference type="SAM" id="MobiDB-lite"/>
    </source>
</evidence>
<gene>
    <name evidence="3" type="ORF">HNR44_002211</name>
</gene>
<proteinExistence type="predicted"/>
<organism evidence="3 4">
    <name type="scientific">Geomicrobium halophilum</name>
    <dbReference type="NCBI Taxonomy" id="549000"/>
    <lineage>
        <taxon>Bacteria</taxon>
        <taxon>Bacillati</taxon>
        <taxon>Bacillota</taxon>
        <taxon>Bacilli</taxon>
        <taxon>Bacillales</taxon>
        <taxon>Geomicrobium</taxon>
    </lineage>
</organism>
<accession>A0A841Q236</accession>
<protein>
    <submittedName>
        <fullName evidence="3">Uncharacterized protein</fullName>
    </submittedName>
</protein>
<feature type="chain" id="PRO_5032435036" evidence="2">
    <location>
        <begin position="24"/>
        <end position="339"/>
    </location>
</feature>